<keyword evidence="1" id="KW-0472">Membrane</keyword>
<feature type="transmembrane region" description="Helical" evidence="1">
    <location>
        <begin position="73"/>
        <end position="94"/>
    </location>
</feature>
<dbReference type="RefSeq" id="WP_285523120.1">
    <property type="nucleotide sequence ID" value="NZ_JASNGB010000070.1"/>
</dbReference>
<accession>A0ABT7JJZ9</accession>
<keyword evidence="1" id="KW-1133">Transmembrane helix</keyword>
<evidence type="ECO:0000256" key="1">
    <source>
        <dbReference type="SAM" id="Phobius"/>
    </source>
</evidence>
<evidence type="ECO:0000313" key="2">
    <source>
        <dbReference type="EMBL" id="MDL2344273.1"/>
    </source>
</evidence>
<sequence>MKGDVMAASALRWLEWLCLAAPLAVALGTALAWQSGAELDWRSEAGSVALTLPALALLWWAARARSLPDTARALTWAGWVLVGQALLSLLWGLLEPERPSVPAATLALVGGVGTVLALLPGLGLLALAAVLREVNILIQDDALTV</sequence>
<gene>
    <name evidence="2" type="ORF">QOL99_08915</name>
</gene>
<name>A0ABT7JJZ9_9DEIO</name>
<keyword evidence="3" id="KW-1185">Reference proteome</keyword>
<dbReference type="Proteomes" id="UP001302059">
    <property type="component" value="Unassembled WGS sequence"/>
</dbReference>
<feature type="transmembrane region" description="Helical" evidence="1">
    <location>
        <begin position="106"/>
        <end position="131"/>
    </location>
</feature>
<feature type="transmembrane region" description="Helical" evidence="1">
    <location>
        <begin position="42"/>
        <end position="61"/>
    </location>
</feature>
<reference evidence="2 3" key="1">
    <citation type="submission" date="2023-05" db="EMBL/GenBank/DDBJ databases">
        <authorList>
            <person name="Gao F."/>
        </authorList>
    </citation>
    <scope>NUCLEOTIDE SEQUENCE [LARGE SCALE GENOMIC DNA]</scope>
    <source>
        <strain evidence="2 3">MIMF12</strain>
    </source>
</reference>
<proteinExistence type="predicted"/>
<keyword evidence="1" id="KW-0812">Transmembrane</keyword>
<evidence type="ECO:0008006" key="4">
    <source>
        <dbReference type="Google" id="ProtNLM"/>
    </source>
</evidence>
<comment type="caution">
    <text evidence="2">The sequence shown here is derived from an EMBL/GenBank/DDBJ whole genome shotgun (WGS) entry which is preliminary data.</text>
</comment>
<organism evidence="2 3">
    <name type="scientific">Deinococcus rhizophilus</name>
    <dbReference type="NCBI Taxonomy" id="3049544"/>
    <lineage>
        <taxon>Bacteria</taxon>
        <taxon>Thermotogati</taxon>
        <taxon>Deinococcota</taxon>
        <taxon>Deinococci</taxon>
        <taxon>Deinococcales</taxon>
        <taxon>Deinococcaceae</taxon>
        <taxon>Deinococcus</taxon>
    </lineage>
</organism>
<protein>
    <recommendedName>
        <fullName evidence="4">DUF2975 domain-containing protein</fullName>
    </recommendedName>
</protein>
<dbReference type="EMBL" id="JASNGB010000070">
    <property type="protein sequence ID" value="MDL2344273.1"/>
    <property type="molecule type" value="Genomic_DNA"/>
</dbReference>
<evidence type="ECO:0000313" key="3">
    <source>
        <dbReference type="Proteomes" id="UP001302059"/>
    </source>
</evidence>